<dbReference type="InterPro" id="IPR039422">
    <property type="entry name" value="MarR/SlyA-like"/>
</dbReference>
<evidence type="ECO:0000256" key="1">
    <source>
        <dbReference type="ARBA" id="ARBA00023125"/>
    </source>
</evidence>
<dbReference type="GO" id="GO:0006950">
    <property type="term" value="P:response to stress"/>
    <property type="evidence" value="ECO:0007669"/>
    <property type="project" value="TreeGrafter"/>
</dbReference>
<gene>
    <name evidence="3" type="ORF">BS1321_00240</name>
</gene>
<organism evidence="3 4">
    <name type="scientific">Peribacillus simplex NBRC 15720 = DSM 1321</name>
    <dbReference type="NCBI Taxonomy" id="1349754"/>
    <lineage>
        <taxon>Bacteria</taxon>
        <taxon>Bacillati</taxon>
        <taxon>Bacillota</taxon>
        <taxon>Bacilli</taxon>
        <taxon>Bacillales</taxon>
        <taxon>Bacillaceae</taxon>
        <taxon>Peribacillus</taxon>
    </lineage>
</organism>
<dbReference type="SMART" id="SM00347">
    <property type="entry name" value="HTH_MARR"/>
    <property type="match status" value="1"/>
</dbReference>
<dbReference type="InterPro" id="IPR036388">
    <property type="entry name" value="WH-like_DNA-bd_sf"/>
</dbReference>
<dbReference type="PANTHER" id="PTHR33164">
    <property type="entry name" value="TRANSCRIPTIONAL REGULATOR, MARR FAMILY"/>
    <property type="match status" value="1"/>
</dbReference>
<reference evidence="3 4" key="1">
    <citation type="submission" date="2016-10" db="EMBL/GenBank/DDBJ databases">
        <title>The whole genome sequencing and assembly of Bacillus simplex DSM 1321 strain.</title>
        <authorList>
            <person name="Park M.-K."/>
            <person name="Lee Y.-J."/>
            <person name="Yi H."/>
            <person name="Bahn Y.-S."/>
            <person name="Kim J.F."/>
            <person name="Lee D.-W."/>
        </authorList>
    </citation>
    <scope>NUCLEOTIDE SEQUENCE [LARGE SCALE GENOMIC DNA]</scope>
    <source>
        <strain evidence="3 4">DSM 1321</strain>
    </source>
</reference>
<protein>
    <recommendedName>
        <fullName evidence="2">HTH marR-type domain-containing protein</fullName>
    </recommendedName>
</protein>
<feature type="domain" description="HTH marR-type" evidence="2">
    <location>
        <begin position="29"/>
        <end position="132"/>
    </location>
</feature>
<dbReference type="Gene3D" id="1.10.10.10">
    <property type="entry name" value="Winged helix-like DNA-binding domain superfamily/Winged helix DNA-binding domain"/>
    <property type="match status" value="1"/>
</dbReference>
<evidence type="ECO:0000313" key="3">
    <source>
        <dbReference type="EMBL" id="ASS92540.1"/>
    </source>
</evidence>
<name>A0A223EBE1_9BACI</name>
<sequence>MNNKQEELIKSWLSFTQFHETVLKELEHSLQQNYKLALKAFYVLLFLAETPEKQLPLQELQHMIGLSQSAMSRLAARMESKNCGVIRRHGYGDDRRGVYTTMTEKGEQFFEEVLETFEEAIEKTRQNSDFKVNLKILNSFNKQS</sequence>
<dbReference type="GO" id="GO:0003700">
    <property type="term" value="F:DNA-binding transcription factor activity"/>
    <property type="evidence" value="ECO:0007669"/>
    <property type="project" value="InterPro"/>
</dbReference>
<dbReference type="Proteomes" id="UP000214618">
    <property type="component" value="Chromosome"/>
</dbReference>
<evidence type="ECO:0000313" key="4">
    <source>
        <dbReference type="Proteomes" id="UP000214618"/>
    </source>
</evidence>
<dbReference type="InterPro" id="IPR036390">
    <property type="entry name" value="WH_DNA-bd_sf"/>
</dbReference>
<dbReference type="PANTHER" id="PTHR33164:SF43">
    <property type="entry name" value="HTH-TYPE TRANSCRIPTIONAL REPRESSOR YETL"/>
    <property type="match status" value="1"/>
</dbReference>
<proteinExistence type="predicted"/>
<dbReference type="AlphaFoldDB" id="A0A223EBE1"/>
<dbReference type="Pfam" id="PF09339">
    <property type="entry name" value="HTH_IclR"/>
    <property type="match status" value="1"/>
</dbReference>
<dbReference type="InterPro" id="IPR005471">
    <property type="entry name" value="Tscrpt_reg_IclR_N"/>
</dbReference>
<evidence type="ECO:0000259" key="2">
    <source>
        <dbReference type="SMART" id="SM00347"/>
    </source>
</evidence>
<dbReference type="RefSeq" id="WP_069981803.1">
    <property type="nucleotide sequence ID" value="NZ_BCVO01000057.1"/>
</dbReference>
<dbReference type="EMBL" id="CP017704">
    <property type="protein sequence ID" value="ASS92540.1"/>
    <property type="molecule type" value="Genomic_DNA"/>
</dbReference>
<dbReference type="GeneID" id="56471154"/>
<keyword evidence="1" id="KW-0238">DNA-binding</keyword>
<dbReference type="GO" id="GO:0003677">
    <property type="term" value="F:DNA binding"/>
    <property type="evidence" value="ECO:0007669"/>
    <property type="project" value="UniProtKB-KW"/>
</dbReference>
<dbReference type="OrthoDB" id="5195026at2"/>
<dbReference type="InterPro" id="IPR000835">
    <property type="entry name" value="HTH_MarR-typ"/>
</dbReference>
<accession>A0A223EBE1</accession>
<dbReference type="SUPFAM" id="SSF46785">
    <property type="entry name" value="Winged helix' DNA-binding domain"/>
    <property type="match status" value="1"/>
</dbReference>